<organism evidence="2 3">
    <name type="scientific">Fluviispira sanaruensis</name>
    <dbReference type="NCBI Taxonomy" id="2493639"/>
    <lineage>
        <taxon>Bacteria</taxon>
        <taxon>Pseudomonadati</taxon>
        <taxon>Bdellovibrionota</taxon>
        <taxon>Oligoflexia</taxon>
        <taxon>Silvanigrellales</taxon>
        <taxon>Silvanigrellaceae</taxon>
        <taxon>Fluviispira</taxon>
    </lineage>
</organism>
<gene>
    <name evidence="2" type="ORF">JCM31447_19710</name>
</gene>
<dbReference type="Proteomes" id="UP000291236">
    <property type="component" value="Chromosome"/>
</dbReference>
<dbReference type="KEGG" id="sbf:JCM31447_19710"/>
<keyword evidence="1" id="KW-0732">Signal</keyword>
<feature type="signal peptide" evidence="1">
    <location>
        <begin position="1"/>
        <end position="22"/>
    </location>
</feature>
<keyword evidence="3" id="KW-1185">Reference proteome</keyword>
<proteinExistence type="predicted"/>
<evidence type="ECO:0000313" key="2">
    <source>
        <dbReference type="EMBL" id="BBH53527.1"/>
    </source>
</evidence>
<name>A0A4V0P2K3_FLUSA</name>
<evidence type="ECO:0000313" key="3">
    <source>
        <dbReference type="Proteomes" id="UP000291236"/>
    </source>
</evidence>
<accession>A0A4V0P2K3</accession>
<dbReference type="AlphaFoldDB" id="A0A4V0P2K3"/>
<protein>
    <submittedName>
        <fullName evidence="2">Uncharacterized protein</fullName>
    </submittedName>
</protein>
<evidence type="ECO:0000256" key="1">
    <source>
        <dbReference type="SAM" id="SignalP"/>
    </source>
</evidence>
<sequence length="749" mass="81378">MKNVFFVFFYLYLTFIAQLSYAQNQNLALDVCDSTLTTNVTCSASSVAVYAANSFTASFVPPRQAKDNISKLVLTYSLKLYNPADATIPINYSNQNWGVRFVDSNNGSPQDYYLSSAGNEGVTIEVNDKGMRTVNNVYVGTIIVTLYFTDSSINNKLPAKVQNLIDSTNNALGIIPIYSSTVNNSLKFSWQADNGAMLYPPTISVSSADSAIVVNLAAPTNLAAADATSTNLIKTTANTFSGYVLLYWLDRDANEDATGCKANPGGWAFYLNPVSINNAAQNTTSICTYTPYNSSMSWGGTSSALGCTNATAPLTFDSTLSSSFTNLTADTAAVPLTSNPTLFASDSTGTPVGCYYAVYIPSTQSSWSKGNLKNGEIYGVMAWALNNGYDTSINASSPKYSLAHSPIYYVAPVEIPLASTDKTPNLPKTETDCFVVTAASGDVNSKSVFYWRIIRDEYLTPLGITPFYYSQAHTWAAWLNDHPKLKPATNFILEYTGKSIYYTSGFFKKSAEQVKSAYHKLMNLIFPEASAQELTDEKKNTIETFKHPNYDIFITGGVLLPSADKELYDKYYSSQSTMLFELGGEQIFWLDNVGISVGALGRYLTNSSTGNVTTNTGVSQDYTRSIYSLTGEIIVGLRYRHPSFLFIQPGVFGGIGYMRLREEAKTGTTPQSSDGSNLSSGITVWSPIYEVGANLDISLISIFAVNPGDLGLFLNDVLLRSSVSYNLNPSPAISSSGIFIQAGFVFLLK</sequence>
<dbReference type="RefSeq" id="WP_130609539.1">
    <property type="nucleotide sequence ID" value="NZ_AP019368.1"/>
</dbReference>
<reference evidence="2 3" key="1">
    <citation type="submission" date="2018-12" db="EMBL/GenBank/DDBJ databases">
        <title>Rubrispira sanarue gen. nov., sp., nov., a member of the order Silvanigrellales, isolated from a brackish lake in Hamamatsu Japan.</title>
        <authorList>
            <person name="Maejima Y."/>
            <person name="Iino T."/>
            <person name="Muraguchi Y."/>
            <person name="Fukuda K."/>
            <person name="Nojiri H."/>
            <person name="Ohkuma M."/>
            <person name="Moriuchi R."/>
            <person name="Dohra H."/>
            <person name="Kimbara K."/>
            <person name="Shintani M."/>
        </authorList>
    </citation>
    <scope>NUCLEOTIDE SEQUENCE [LARGE SCALE GENOMIC DNA]</scope>
    <source>
        <strain evidence="2 3">RF1110005</strain>
    </source>
</reference>
<dbReference type="EMBL" id="AP019368">
    <property type="protein sequence ID" value="BBH53527.1"/>
    <property type="molecule type" value="Genomic_DNA"/>
</dbReference>
<feature type="chain" id="PRO_5020668373" evidence="1">
    <location>
        <begin position="23"/>
        <end position="749"/>
    </location>
</feature>
<dbReference type="OrthoDB" id="5289067at2"/>